<accession>A0ABP0V0S1</accession>
<protein>
    <submittedName>
        <fullName evidence="2">Uncharacterized protein</fullName>
    </submittedName>
</protein>
<feature type="non-terminal residue" evidence="2">
    <location>
        <position position="54"/>
    </location>
</feature>
<keyword evidence="3" id="KW-1185">Reference proteome</keyword>
<organism evidence="2 3">
    <name type="scientific">Sphagnum troendelagicum</name>
    <dbReference type="NCBI Taxonomy" id="128251"/>
    <lineage>
        <taxon>Eukaryota</taxon>
        <taxon>Viridiplantae</taxon>
        <taxon>Streptophyta</taxon>
        <taxon>Embryophyta</taxon>
        <taxon>Bryophyta</taxon>
        <taxon>Sphagnophytina</taxon>
        <taxon>Sphagnopsida</taxon>
        <taxon>Sphagnales</taxon>
        <taxon>Sphagnaceae</taxon>
        <taxon>Sphagnum</taxon>
    </lineage>
</organism>
<evidence type="ECO:0000313" key="3">
    <source>
        <dbReference type="Proteomes" id="UP001497512"/>
    </source>
</evidence>
<feature type="non-terminal residue" evidence="2">
    <location>
        <position position="1"/>
    </location>
</feature>
<feature type="region of interest" description="Disordered" evidence="1">
    <location>
        <begin position="1"/>
        <end position="22"/>
    </location>
</feature>
<sequence length="54" mass="5764">QAGAGTGNHCVVPEPADPRADRLDGAKACRRSRPQFTAALLLGRGELSPKHRTR</sequence>
<evidence type="ECO:0000313" key="2">
    <source>
        <dbReference type="EMBL" id="CAK9234706.1"/>
    </source>
</evidence>
<proteinExistence type="predicted"/>
<reference evidence="2" key="1">
    <citation type="submission" date="2024-02" db="EMBL/GenBank/DDBJ databases">
        <authorList>
            <consortium name="ELIXIR-Norway"/>
            <consortium name="Elixir Norway"/>
        </authorList>
    </citation>
    <scope>NUCLEOTIDE SEQUENCE</scope>
</reference>
<dbReference type="EMBL" id="OZ019900">
    <property type="protein sequence ID" value="CAK9234706.1"/>
    <property type="molecule type" value="Genomic_DNA"/>
</dbReference>
<evidence type="ECO:0000256" key="1">
    <source>
        <dbReference type="SAM" id="MobiDB-lite"/>
    </source>
</evidence>
<name>A0ABP0V0S1_9BRYO</name>
<gene>
    <name evidence="2" type="ORF">CSSPTR1EN2_LOCUS22351</name>
</gene>
<dbReference type="Proteomes" id="UP001497512">
    <property type="component" value="Chromosome 8"/>
</dbReference>